<dbReference type="AlphaFoldDB" id="A0A182R051"/>
<dbReference type="EMBL" id="AXCN02001492">
    <property type="status" value="NOT_ANNOTATED_CDS"/>
    <property type="molecule type" value="Genomic_DNA"/>
</dbReference>
<feature type="chain" id="PRO_5008133670" evidence="1">
    <location>
        <begin position="21"/>
        <end position="111"/>
    </location>
</feature>
<organism evidence="2 3">
    <name type="scientific">Anopheles farauti</name>
    <dbReference type="NCBI Taxonomy" id="69004"/>
    <lineage>
        <taxon>Eukaryota</taxon>
        <taxon>Metazoa</taxon>
        <taxon>Ecdysozoa</taxon>
        <taxon>Arthropoda</taxon>
        <taxon>Hexapoda</taxon>
        <taxon>Insecta</taxon>
        <taxon>Pterygota</taxon>
        <taxon>Neoptera</taxon>
        <taxon>Endopterygota</taxon>
        <taxon>Diptera</taxon>
        <taxon>Nematocera</taxon>
        <taxon>Culicoidea</taxon>
        <taxon>Culicidae</taxon>
        <taxon>Anophelinae</taxon>
        <taxon>Anopheles</taxon>
    </lineage>
</organism>
<evidence type="ECO:0000313" key="2">
    <source>
        <dbReference type="EnsemblMetazoa" id="AFAF020327-PA"/>
    </source>
</evidence>
<evidence type="ECO:0000313" key="3">
    <source>
        <dbReference type="Proteomes" id="UP000075886"/>
    </source>
</evidence>
<accession>A0A182R051</accession>
<dbReference type="Proteomes" id="UP000075886">
    <property type="component" value="Unassembled WGS sequence"/>
</dbReference>
<proteinExistence type="predicted"/>
<dbReference type="EnsemblMetazoa" id="AFAF020327-RA">
    <property type="protein sequence ID" value="AFAF020327-PA"/>
    <property type="gene ID" value="AFAF020327"/>
</dbReference>
<name>A0A182R051_9DIPT</name>
<protein>
    <submittedName>
        <fullName evidence="2">Uncharacterized protein</fullName>
    </submittedName>
</protein>
<evidence type="ECO:0000256" key="1">
    <source>
        <dbReference type="SAM" id="SignalP"/>
    </source>
</evidence>
<dbReference type="VEuPathDB" id="VectorBase:AFAF020327"/>
<feature type="signal peptide" evidence="1">
    <location>
        <begin position="1"/>
        <end position="20"/>
    </location>
</feature>
<keyword evidence="3" id="KW-1185">Reference proteome</keyword>
<keyword evidence="1" id="KW-0732">Signal</keyword>
<reference evidence="2" key="2">
    <citation type="submission" date="2020-05" db="UniProtKB">
        <authorList>
            <consortium name="EnsemblMetazoa"/>
        </authorList>
    </citation>
    <scope>IDENTIFICATION</scope>
    <source>
        <strain evidence="2">FAR1</strain>
    </source>
</reference>
<reference evidence="3" key="1">
    <citation type="submission" date="2014-01" db="EMBL/GenBank/DDBJ databases">
        <title>The Genome Sequence of Anopheles farauti FAR1 (V2).</title>
        <authorList>
            <consortium name="The Broad Institute Genomics Platform"/>
            <person name="Neafsey D.E."/>
            <person name="Besansky N."/>
            <person name="Howell P."/>
            <person name="Walton C."/>
            <person name="Young S.K."/>
            <person name="Zeng Q."/>
            <person name="Gargeya S."/>
            <person name="Fitzgerald M."/>
            <person name="Haas B."/>
            <person name="Abouelleil A."/>
            <person name="Allen A.W."/>
            <person name="Alvarado L."/>
            <person name="Arachchi H.M."/>
            <person name="Berlin A.M."/>
            <person name="Chapman S.B."/>
            <person name="Gainer-Dewar J."/>
            <person name="Goldberg J."/>
            <person name="Griggs A."/>
            <person name="Gujja S."/>
            <person name="Hansen M."/>
            <person name="Howarth C."/>
            <person name="Imamovic A."/>
            <person name="Ireland A."/>
            <person name="Larimer J."/>
            <person name="McCowan C."/>
            <person name="Murphy C."/>
            <person name="Pearson M."/>
            <person name="Poon T.W."/>
            <person name="Priest M."/>
            <person name="Roberts A."/>
            <person name="Saif S."/>
            <person name="Shea T."/>
            <person name="Sisk P."/>
            <person name="Sykes S."/>
            <person name="Wortman J."/>
            <person name="Nusbaum C."/>
            <person name="Birren B."/>
        </authorList>
    </citation>
    <scope>NUCLEOTIDE SEQUENCE [LARGE SCALE GENOMIC DNA]</scope>
    <source>
        <strain evidence="3">FAR1</strain>
    </source>
</reference>
<sequence>MPVPGRLLLVLLLLTLRAAGRKETQSIFSLGLPIGPPSSETGVVEGDGGVSPFCSTNIGEEDVGGDHYLRLAAAKDSLNARKTPGAASRVLGKFELLLLLPGRWTMDDGVE</sequence>